<feature type="compositionally biased region" description="Acidic residues" evidence="1">
    <location>
        <begin position="133"/>
        <end position="146"/>
    </location>
</feature>
<comment type="caution">
    <text evidence="2">The sequence shown here is derived from an EMBL/GenBank/DDBJ whole genome shotgun (WGS) entry which is preliminary data.</text>
</comment>
<feature type="compositionally biased region" description="Low complexity" evidence="1">
    <location>
        <begin position="316"/>
        <end position="334"/>
    </location>
</feature>
<feature type="compositionally biased region" description="Basic and acidic residues" evidence="1">
    <location>
        <begin position="26"/>
        <end position="44"/>
    </location>
</feature>
<dbReference type="EMBL" id="LJSK01000054">
    <property type="protein sequence ID" value="KPI88329.1"/>
    <property type="molecule type" value="Genomic_DNA"/>
</dbReference>
<dbReference type="Proteomes" id="UP000038009">
    <property type="component" value="Unassembled WGS sequence"/>
</dbReference>
<feature type="region of interest" description="Disordered" evidence="1">
    <location>
        <begin position="1"/>
        <end position="184"/>
    </location>
</feature>
<sequence>MESAREPSLQTKSDAKTGTAAPEESVALKEEEGAADEEVGRSTPDRASSAPPNDAVATITSTGRRKKRVGPPSVSSALQAHVKAEPDDESTSTPMVPPPDEREKVTWGKHDRTLPASTGVSTRRSKSRQHPVEEEEDDEKLEEETESGSSSDMEDSPRPPQSAAPMTPDADAPLFLSPLTTQPNTRATIAASMRSKSDEVTEAGTQEAIQAQVRQLRHTLLSIFPAHLRALSSVCPQQSQDDGGSTSAKGSAAPQRSLSMRCSPEPLVPLLQALCEDKIYVHAAWCRYESDLALRRMQDSIQRKRKRHSSNKTAHKTAPPTAATTTTGSSAGATAVGGRVENDESDSDSQTDDDGNQPPESEWVEAPPALNGPLRTTSSTSIDRTKGGRETALASGFQWTPWRFFREKRRRSSCRSQVNAGAATNAAAAASSLTSQTSSTSIHASANASSTSAVGVPTSAASAITMASAPSNSAAAAVGGGVPPLRFSEVPSLPVLQVDVEVPEDVTVTVEAMTAAEQRNYARYVMSSGKLRNVCREPYSFLVSRAKEMRIQWERQHPFE</sequence>
<feature type="compositionally biased region" description="Basic residues" evidence="1">
    <location>
        <begin position="303"/>
        <end position="315"/>
    </location>
</feature>
<dbReference type="AlphaFoldDB" id="A0A0N0P735"/>
<organism evidence="2 3">
    <name type="scientific">Leptomonas seymouri</name>
    <dbReference type="NCBI Taxonomy" id="5684"/>
    <lineage>
        <taxon>Eukaryota</taxon>
        <taxon>Discoba</taxon>
        <taxon>Euglenozoa</taxon>
        <taxon>Kinetoplastea</taxon>
        <taxon>Metakinetoplastina</taxon>
        <taxon>Trypanosomatida</taxon>
        <taxon>Trypanosomatidae</taxon>
        <taxon>Leishmaniinae</taxon>
        <taxon>Leptomonas</taxon>
    </lineage>
</organism>
<dbReference type="VEuPathDB" id="TriTrypDB:Lsey_0054_0060"/>
<gene>
    <name evidence="2" type="ORF">ABL78_2568</name>
</gene>
<dbReference type="OMA" id="KEMRIQW"/>
<evidence type="ECO:0000313" key="3">
    <source>
        <dbReference type="Proteomes" id="UP000038009"/>
    </source>
</evidence>
<feature type="compositionally biased region" description="Acidic residues" evidence="1">
    <location>
        <begin position="343"/>
        <end position="355"/>
    </location>
</feature>
<evidence type="ECO:0000313" key="2">
    <source>
        <dbReference type="EMBL" id="KPI88329.1"/>
    </source>
</evidence>
<feature type="compositionally biased region" description="Basic and acidic residues" evidence="1">
    <location>
        <begin position="99"/>
        <end position="113"/>
    </location>
</feature>
<protein>
    <submittedName>
        <fullName evidence="2">Uncharacterized protein</fullName>
    </submittedName>
</protein>
<proteinExistence type="predicted"/>
<dbReference type="OrthoDB" id="273895at2759"/>
<keyword evidence="3" id="KW-1185">Reference proteome</keyword>
<evidence type="ECO:0000256" key="1">
    <source>
        <dbReference type="SAM" id="MobiDB-lite"/>
    </source>
</evidence>
<feature type="region of interest" description="Disordered" evidence="1">
    <location>
        <begin position="235"/>
        <end position="259"/>
    </location>
</feature>
<reference evidence="2 3" key="1">
    <citation type="journal article" date="2015" name="PLoS Pathog.">
        <title>Leptomonas seymouri: Adaptations to the Dixenous Life Cycle Analyzed by Genome Sequencing, Transcriptome Profiling and Co-infection with Leishmania donovani.</title>
        <authorList>
            <person name="Kraeva N."/>
            <person name="Butenko A."/>
            <person name="Hlavacova J."/>
            <person name="Kostygov A."/>
            <person name="Myskova J."/>
            <person name="Grybchuk D."/>
            <person name="Lestinova T."/>
            <person name="Votypka J."/>
            <person name="Volf P."/>
            <person name="Opperdoes F."/>
            <person name="Flegontov P."/>
            <person name="Lukes J."/>
            <person name="Yurchenko V."/>
        </authorList>
    </citation>
    <scope>NUCLEOTIDE SEQUENCE [LARGE SCALE GENOMIC DNA]</scope>
    <source>
        <strain evidence="2 3">ATCC 30220</strain>
    </source>
</reference>
<name>A0A0N0P735_LEPSE</name>
<feature type="region of interest" description="Disordered" evidence="1">
    <location>
        <begin position="299"/>
        <end position="393"/>
    </location>
</feature>
<accession>A0A0N0P735</accession>